<organism evidence="2 3">
    <name type="scientific">Gimesia panareensis</name>
    <dbReference type="NCBI Taxonomy" id="2527978"/>
    <lineage>
        <taxon>Bacteria</taxon>
        <taxon>Pseudomonadati</taxon>
        <taxon>Planctomycetota</taxon>
        <taxon>Planctomycetia</taxon>
        <taxon>Planctomycetales</taxon>
        <taxon>Planctomycetaceae</taxon>
        <taxon>Gimesia</taxon>
    </lineage>
</organism>
<dbReference type="OrthoDB" id="292129at2"/>
<proteinExistence type="predicted"/>
<sequence>MTDQPDMRFDIDALFEHMTGNLGHELQNELDWNFSLQSPDFQALQNVADELEPEYLVQLHESIQEIDSEGNHSEGDPLLCVIQRAALTPDEVKALANRLNVLAEERGLSYEGVSCYEPINEEELLGWQSLDDACWQLRNATGSGLELNAELPWTFLVVVPDLDGMQNIARELEALGFDDRDDYHEPDEQGLLGVCAFVEGRNNEFDLRETTEKIRQVAERHGGQLEGIQFYTRDDMYDVFGVEEDV</sequence>
<feature type="domain" description="Regulator of ribonuclease activity B" evidence="1">
    <location>
        <begin position="22"/>
        <end position="113"/>
    </location>
</feature>
<accession>A0A518FGF3</accession>
<dbReference type="Proteomes" id="UP000320839">
    <property type="component" value="Chromosome"/>
</dbReference>
<evidence type="ECO:0000313" key="2">
    <source>
        <dbReference type="EMBL" id="QDV15415.1"/>
    </source>
</evidence>
<protein>
    <recommendedName>
        <fullName evidence="1">Regulator of ribonuclease activity B domain-containing protein</fullName>
    </recommendedName>
</protein>
<dbReference type="EMBL" id="CP036317">
    <property type="protein sequence ID" value="QDV15415.1"/>
    <property type="molecule type" value="Genomic_DNA"/>
</dbReference>
<feature type="domain" description="Regulator of ribonuclease activity B" evidence="1">
    <location>
        <begin position="139"/>
        <end position="227"/>
    </location>
</feature>
<dbReference type="Pfam" id="PF06877">
    <property type="entry name" value="RraB"/>
    <property type="match status" value="2"/>
</dbReference>
<name>A0A518FGF3_9PLAN</name>
<evidence type="ECO:0000259" key="1">
    <source>
        <dbReference type="Pfam" id="PF06877"/>
    </source>
</evidence>
<dbReference type="AlphaFoldDB" id="A0A518FGF3"/>
<evidence type="ECO:0000313" key="3">
    <source>
        <dbReference type="Proteomes" id="UP000320839"/>
    </source>
</evidence>
<dbReference type="InterPro" id="IPR009671">
    <property type="entry name" value="RraB_dom"/>
</dbReference>
<dbReference type="RefSeq" id="WP_145453403.1">
    <property type="nucleotide sequence ID" value="NZ_CP036317.1"/>
</dbReference>
<reference evidence="2 3" key="1">
    <citation type="submission" date="2019-02" db="EMBL/GenBank/DDBJ databases">
        <title>Deep-cultivation of Planctomycetes and their phenomic and genomic characterization uncovers novel biology.</title>
        <authorList>
            <person name="Wiegand S."/>
            <person name="Jogler M."/>
            <person name="Boedeker C."/>
            <person name="Pinto D."/>
            <person name="Vollmers J."/>
            <person name="Rivas-Marin E."/>
            <person name="Kohn T."/>
            <person name="Peeters S.H."/>
            <person name="Heuer A."/>
            <person name="Rast P."/>
            <person name="Oberbeckmann S."/>
            <person name="Bunk B."/>
            <person name="Jeske O."/>
            <person name="Meyerdierks A."/>
            <person name="Storesund J.E."/>
            <person name="Kallscheuer N."/>
            <person name="Luecker S."/>
            <person name="Lage O.M."/>
            <person name="Pohl T."/>
            <person name="Merkel B.J."/>
            <person name="Hornburger P."/>
            <person name="Mueller R.-W."/>
            <person name="Bruemmer F."/>
            <person name="Labrenz M."/>
            <person name="Spormann A.M."/>
            <person name="Op den Camp H."/>
            <person name="Overmann J."/>
            <person name="Amann R."/>
            <person name="Jetten M.S.M."/>
            <person name="Mascher T."/>
            <person name="Medema M.H."/>
            <person name="Devos D.P."/>
            <person name="Kaster A.-K."/>
            <person name="Ovreas L."/>
            <person name="Rohde M."/>
            <person name="Galperin M.Y."/>
            <person name="Jogler C."/>
        </authorList>
    </citation>
    <scope>NUCLEOTIDE SEQUENCE [LARGE SCALE GENOMIC DNA]</scope>
    <source>
        <strain evidence="2 3">Pan153</strain>
    </source>
</reference>
<gene>
    <name evidence="2" type="ORF">Pan153_00290</name>
</gene>